<dbReference type="Proteomes" id="UP000197446">
    <property type="component" value="Unassembled WGS sequence"/>
</dbReference>
<feature type="region of interest" description="Disordered" evidence="1">
    <location>
        <begin position="43"/>
        <end position="64"/>
    </location>
</feature>
<keyword evidence="4" id="KW-1185">Reference proteome</keyword>
<reference evidence="3 4" key="1">
    <citation type="journal article" date="2007" name="Int. J. Syst. Evol. Microbiol.">
        <title>Description of Pelomonas aquatica sp. nov. and Pelomonas puraquae sp. nov., isolated from industrial and haemodialysis water.</title>
        <authorList>
            <person name="Gomila M."/>
            <person name="Bowien B."/>
            <person name="Falsen E."/>
            <person name="Moore E.R."/>
            <person name="Lalucat J."/>
        </authorList>
    </citation>
    <scope>NUCLEOTIDE SEQUENCE [LARGE SCALE GENOMIC DNA]</scope>
    <source>
        <strain evidence="3 4">CCUG 52769</strain>
    </source>
</reference>
<protein>
    <recommendedName>
        <fullName evidence="5">DUF3667 domain-containing protein</fullName>
    </recommendedName>
</protein>
<comment type="caution">
    <text evidence="3">The sequence shown here is derived from an EMBL/GenBank/DDBJ whole genome shotgun (WGS) entry which is preliminary data.</text>
</comment>
<gene>
    <name evidence="3" type="ORF">CDO81_21805</name>
</gene>
<name>A0A254N963_9BURK</name>
<dbReference type="Pfam" id="PF12412">
    <property type="entry name" value="DUF3667"/>
    <property type="match status" value="1"/>
</dbReference>
<accession>A0A254N963</accession>
<organism evidence="3 4">
    <name type="scientific">Roseateles puraquae</name>
    <dbReference type="NCBI Taxonomy" id="431059"/>
    <lineage>
        <taxon>Bacteria</taxon>
        <taxon>Pseudomonadati</taxon>
        <taxon>Pseudomonadota</taxon>
        <taxon>Betaproteobacteria</taxon>
        <taxon>Burkholderiales</taxon>
        <taxon>Sphaerotilaceae</taxon>
        <taxon>Roseateles</taxon>
    </lineage>
</organism>
<evidence type="ECO:0000256" key="1">
    <source>
        <dbReference type="SAM" id="MobiDB-lite"/>
    </source>
</evidence>
<keyword evidence="2" id="KW-1133">Transmembrane helix</keyword>
<evidence type="ECO:0000256" key="2">
    <source>
        <dbReference type="SAM" id="Phobius"/>
    </source>
</evidence>
<evidence type="ECO:0008006" key="5">
    <source>
        <dbReference type="Google" id="ProtNLM"/>
    </source>
</evidence>
<feature type="transmembrane region" description="Helical" evidence="2">
    <location>
        <begin position="277"/>
        <end position="297"/>
    </location>
</feature>
<keyword evidence="2" id="KW-0472">Membrane</keyword>
<evidence type="ECO:0000313" key="4">
    <source>
        <dbReference type="Proteomes" id="UP000197446"/>
    </source>
</evidence>
<dbReference type="EMBL" id="NISI01000011">
    <property type="protein sequence ID" value="OWR01968.1"/>
    <property type="molecule type" value="Genomic_DNA"/>
</dbReference>
<feature type="transmembrane region" description="Helical" evidence="2">
    <location>
        <begin position="317"/>
        <end position="339"/>
    </location>
</feature>
<feature type="transmembrane region" description="Helical" evidence="2">
    <location>
        <begin position="359"/>
        <end position="387"/>
    </location>
</feature>
<feature type="transmembrane region" description="Helical" evidence="2">
    <location>
        <begin position="142"/>
        <end position="163"/>
    </location>
</feature>
<sequence length="389" mass="41355">MPRRSRPATGCSRPRRPEAAVDELSGLSGSAAAVAASAEAAGLAGGGSQGTQAGHTAHGHGHGHGHSGRCLNCDTVLAPEARFCSQCGQDTANHPPSLLEFVHEFVSHYIAVEGTLWKSLWGLMARPGFLTREYLIGHKQRYVLPLRLLLTLGLLFFLALKFMPGSTKTLGLEKEGDAEVGEVIVANSPSEAASALATAASAASAAASSPQSAKAAEKLDRAARRIAEHSGDAKILDEKISEQLPPALQARVARAEEHWRADPKGSLKTMGATMLGLAPYAVLCSLPFFAGLLKLLFWRQPYGAHFVFAMHLHAAWYGMLLLAVLLPWGGVAFAAWLWSNIYPVVALKRVHEASWWTTLLRAALLAVLHWVIIGLGLLALVLVGALATA</sequence>
<dbReference type="InterPro" id="IPR022134">
    <property type="entry name" value="DUF3667"/>
</dbReference>
<dbReference type="AlphaFoldDB" id="A0A254N963"/>
<keyword evidence="2" id="KW-0812">Transmembrane</keyword>
<proteinExistence type="predicted"/>
<evidence type="ECO:0000313" key="3">
    <source>
        <dbReference type="EMBL" id="OWR01968.1"/>
    </source>
</evidence>